<name>A0A0G2EFK2_9PEZI</name>
<evidence type="ECO:0000256" key="1">
    <source>
        <dbReference type="SAM" id="MobiDB-lite"/>
    </source>
</evidence>
<comment type="caution">
    <text evidence="2">The sequence shown here is derived from an EMBL/GenBank/DDBJ whole genome shotgun (WGS) entry which is preliminary data.</text>
</comment>
<dbReference type="EMBL" id="LAQI01000082">
    <property type="protein sequence ID" value="KKY21662.1"/>
    <property type="molecule type" value="Genomic_DNA"/>
</dbReference>
<feature type="region of interest" description="Disordered" evidence="1">
    <location>
        <begin position="417"/>
        <end position="480"/>
    </location>
</feature>
<proteinExistence type="predicted"/>
<organism evidence="2 3">
    <name type="scientific">Diplodia seriata</name>
    <dbReference type="NCBI Taxonomy" id="420778"/>
    <lineage>
        <taxon>Eukaryota</taxon>
        <taxon>Fungi</taxon>
        <taxon>Dikarya</taxon>
        <taxon>Ascomycota</taxon>
        <taxon>Pezizomycotina</taxon>
        <taxon>Dothideomycetes</taxon>
        <taxon>Dothideomycetes incertae sedis</taxon>
        <taxon>Botryosphaeriales</taxon>
        <taxon>Botryosphaeriaceae</taxon>
        <taxon>Diplodia</taxon>
    </lineage>
</organism>
<reference evidence="2 3" key="2">
    <citation type="submission" date="2015-05" db="EMBL/GenBank/DDBJ databases">
        <title>Distinctive expansion of gene families associated with plant cell wall degradation and secondary metabolism in the genomes of grapevine trunk pathogens.</title>
        <authorList>
            <person name="Lawrence D.P."/>
            <person name="Travadon R."/>
            <person name="Rolshausen P.E."/>
            <person name="Baumgartner K."/>
        </authorList>
    </citation>
    <scope>NUCLEOTIDE SEQUENCE [LARGE SCALE GENOMIC DNA]</scope>
    <source>
        <strain evidence="2">DS831</strain>
    </source>
</reference>
<evidence type="ECO:0000313" key="3">
    <source>
        <dbReference type="Proteomes" id="UP000034182"/>
    </source>
</evidence>
<accession>A0A0G2EFK2</accession>
<evidence type="ECO:0000313" key="2">
    <source>
        <dbReference type="EMBL" id="KKY21662.1"/>
    </source>
</evidence>
<dbReference type="AlphaFoldDB" id="A0A0G2EFK2"/>
<reference evidence="2 3" key="1">
    <citation type="submission" date="2015-03" db="EMBL/GenBank/DDBJ databases">
        <authorList>
            <person name="Morales-Cruz A."/>
            <person name="Amrine K.C."/>
            <person name="Cantu D."/>
        </authorList>
    </citation>
    <scope>NUCLEOTIDE SEQUENCE [LARGE SCALE GENOMIC DNA]</scope>
    <source>
        <strain evidence="2">DS831</strain>
    </source>
</reference>
<feature type="region of interest" description="Disordered" evidence="1">
    <location>
        <begin position="1"/>
        <end position="99"/>
    </location>
</feature>
<feature type="compositionally biased region" description="Acidic residues" evidence="1">
    <location>
        <begin position="420"/>
        <end position="457"/>
    </location>
</feature>
<sequence>MAPTQIPSAKKPLSSTDKRTKAARRSMRPASMSPGCTTPRMVPQHGFVPNSPCALPQSPQSVIGIDSDGDLTQMSSSSSDEDDVRSPFFPHPEGMTAENLTSNAADGDAMEEDSDVEQGDDMDFEVTQANVHWDNKLNCPARPISAPSTETVNPGLQGPRSKCICGELRGGKRVPMRHAKKWHYKGPKFTFDEKSGAYVAKSAPALSTPFHTFELNGKTVCQPISVSKQDYAMGKRGSNLSAERTVPKCAHFPVTGLTSYNVPFVKGRVSKRAPNAQCFFTRVQDQARLLCLIENESRPDGSVRRRMNIHAPPASWEDPAAISHLNRWRAQFRQRKLNVTSREARKKWSPDALNYLVERLARDPTTYRSELARDVSRRFNYYRSEHAVSCAIDNHKLRPRALELRAHWEAEHMYDKFGETEQDIPMDDSDCDTDAEDEEMSEDDADVKMEESDESEDEVRNAAHPVQPGSPDIPMTDWSI</sequence>
<gene>
    <name evidence="2" type="ORF">UCDDS831_g04187</name>
</gene>
<dbReference type="Proteomes" id="UP000034182">
    <property type="component" value="Unassembled WGS sequence"/>
</dbReference>
<protein>
    <submittedName>
        <fullName evidence="2">Uncharacterized protein</fullName>
    </submittedName>
</protein>